<gene>
    <name evidence="3" type="ORF">F9802_16670</name>
</gene>
<dbReference type="AlphaFoldDB" id="A0A6I1FGG1"/>
<keyword evidence="1" id="KW-1133">Transmembrane helix</keyword>
<evidence type="ECO:0000313" key="3">
    <source>
        <dbReference type="EMBL" id="KAB7704801.1"/>
    </source>
</evidence>
<feature type="transmembrane region" description="Helical" evidence="1">
    <location>
        <begin position="45"/>
        <end position="66"/>
    </location>
</feature>
<comment type="caution">
    <text evidence="3">The sequence shown here is derived from an EMBL/GenBank/DDBJ whole genome shotgun (WGS) entry which is preliminary data.</text>
</comment>
<accession>A0A6I1FGG1</accession>
<protein>
    <submittedName>
        <fullName evidence="3">PH domain-containing protein</fullName>
    </submittedName>
</protein>
<keyword evidence="1" id="KW-0472">Membrane</keyword>
<reference evidence="3 4" key="1">
    <citation type="submission" date="2019-10" db="EMBL/GenBank/DDBJ databases">
        <title>Bacillus aerolatum sp. nov., isolated from bioaerosol of sport playgrounds.</title>
        <authorList>
            <person name="Chen P."/>
            <person name="Zhang G."/>
        </authorList>
    </citation>
    <scope>NUCLEOTIDE SEQUENCE [LARGE SCALE GENOMIC DNA]</scope>
    <source>
        <strain evidence="3 4">CX253</strain>
    </source>
</reference>
<organism evidence="3 4">
    <name type="scientific">Bacillus aerolatus</name>
    <dbReference type="NCBI Taxonomy" id="2653354"/>
    <lineage>
        <taxon>Bacteria</taxon>
        <taxon>Bacillati</taxon>
        <taxon>Bacillota</taxon>
        <taxon>Bacilli</taxon>
        <taxon>Bacillales</taxon>
        <taxon>Bacillaceae</taxon>
        <taxon>Bacillus</taxon>
    </lineage>
</organism>
<evidence type="ECO:0000313" key="4">
    <source>
        <dbReference type="Proteomes" id="UP000429595"/>
    </source>
</evidence>
<keyword evidence="4" id="KW-1185">Reference proteome</keyword>
<feature type="domain" description="YdbS-like PH" evidence="2">
    <location>
        <begin position="65"/>
        <end position="147"/>
    </location>
</feature>
<feature type="transmembrane region" description="Helical" evidence="1">
    <location>
        <begin position="12"/>
        <end position="33"/>
    </location>
</feature>
<sequence>MSNPKRLHPVAALLNFFKELKELIIPIVFLFFINDGQKSSFWDYLPILGMGAAIVFILISGIVKWLRFTYRVEEEELRIEHGLFVKKKRYIPIERIQSLDVSEGLLQRAFGLVKIKVETAGSSDDLKSEAELTAITKTEAQTLQELISREKRRKRKTDAEEGILEEIENDSKPHIFYKAKFSDLLLLAATSGG</sequence>
<keyword evidence="1" id="KW-0812">Transmembrane</keyword>
<dbReference type="InterPro" id="IPR005182">
    <property type="entry name" value="YdbS-like_PH"/>
</dbReference>
<dbReference type="RefSeq" id="WP_152153980.1">
    <property type="nucleotide sequence ID" value="NZ_WEIO01000011.1"/>
</dbReference>
<evidence type="ECO:0000256" key="1">
    <source>
        <dbReference type="SAM" id="Phobius"/>
    </source>
</evidence>
<dbReference type="Pfam" id="PF03703">
    <property type="entry name" value="bPH_2"/>
    <property type="match status" value="1"/>
</dbReference>
<name>A0A6I1FGG1_9BACI</name>
<dbReference type="Proteomes" id="UP000429595">
    <property type="component" value="Unassembled WGS sequence"/>
</dbReference>
<dbReference type="PANTHER" id="PTHR34473:SF2">
    <property type="entry name" value="UPF0699 TRANSMEMBRANE PROTEIN YDBT"/>
    <property type="match status" value="1"/>
</dbReference>
<evidence type="ECO:0000259" key="2">
    <source>
        <dbReference type="Pfam" id="PF03703"/>
    </source>
</evidence>
<dbReference type="PANTHER" id="PTHR34473">
    <property type="entry name" value="UPF0699 TRANSMEMBRANE PROTEIN YDBS"/>
    <property type="match status" value="1"/>
</dbReference>
<proteinExistence type="predicted"/>
<dbReference type="EMBL" id="WEIO01000011">
    <property type="protein sequence ID" value="KAB7704801.1"/>
    <property type="molecule type" value="Genomic_DNA"/>
</dbReference>